<dbReference type="EC" id="5.2.1.8" evidence="2"/>
<dbReference type="InterPro" id="IPR002130">
    <property type="entry name" value="Cyclophilin-type_PPIase_dom"/>
</dbReference>
<evidence type="ECO:0000313" key="2">
    <source>
        <dbReference type="EMBL" id="XBX78795.1"/>
    </source>
</evidence>
<dbReference type="Gene3D" id="2.40.100.10">
    <property type="entry name" value="Cyclophilin-like"/>
    <property type="match status" value="1"/>
</dbReference>
<dbReference type="AlphaFoldDB" id="A0AAU7VWJ2"/>
<feature type="domain" description="PPIase cyclophilin-type" evidence="1">
    <location>
        <begin position="12"/>
        <end position="178"/>
    </location>
</feature>
<dbReference type="InterPro" id="IPR029000">
    <property type="entry name" value="Cyclophilin-like_dom_sf"/>
</dbReference>
<sequence>MKNEHQMIGHFETTAGRIEFELFPGAAPASCDTFVHSVRSGGWDDAAFVRTIREDNDQGRPRIDVVQAMGHAPDARTVEHESTEHTGLRHTAGTMSLARADPGTASGDHVFFCVRDSPALDAGGDRQPDGRGFAAFGRVTRGLASLRGIHSAECVDGDEGYAAGQMLREPVVIIRAVVATAVLDDLLDKVETPSESSRGRHRLLNQGEST</sequence>
<keyword evidence="2" id="KW-0413">Isomerase</keyword>
<organism evidence="2">
    <name type="scientific">Microbacterium sp. A8/3-1</name>
    <dbReference type="NCBI Taxonomy" id="3160749"/>
    <lineage>
        <taxon>Bacteria</taxon>
        <taxon>Bacillati</taxon>
        <taxon>Actinomycetota</taxon>
        <taxon>Actinomycetes</taxon>
        <taxon>Micrococcales</taxon>
        <taxon>Microbacteriaceae</taxon>
        <taxon>Microbacterium</taxon>
    </lineage>
</organism>
<dbReference type="PROSITE" id="PS50072">
    <property type="entry name" value="CSA_PPIASE_2"/>
    <property type="match status" value="1"/>
</dbReference>
<protein>
    <submittedName>
        <fullName evidence="2">Peptidylprolyl isomerase</fullName>
        <ecNumber evidence="2">5.2.1.8</ecNumber>
    </submittedName>
</protein>
<reference evidence="2" key="1">
    <citation type="submission" date="2024-06" db="EMBL/GenBank/DDBJ databases">
        <title>Draft genome sequence of Microbacterium sp. strain A8/3-1, isolated from Oxytropis tragacanthoides Fisch. ex DC. Root nodules in the Altai region of Russia.</title>
        <authorList>
            <person name="Sazanova A."/>
            <person name="Guro P."/>
            <person name="Kuznetsova I."/>
            <person name="Belimov A."/>
            <person name="Safronova V."/>
        </authorList>
    </citation>
    <scope>NUCLEOTIDE SEQUENCE</scope>
    <source>
        <strain evidence="2">A8/3-1</strain>
    </source>
</reference>
<dbReference type="EMBL" id="CP158357">
    <property type="protein sequence ID" value="XBX78795.1"/>
    <property type="molecule type" value="Genomic_DNA"/>
</dbReference>
<dbReference type="RefSeq" id="WP_350352004.1">
    <property type="nucleotide sequence ID" value="NZ_CP158357.1"/>
</dbReference>
<dbReference type="SUPFAM" id="SSF50891">
    <property type="entry name" value="Cyclophilin-like"/>
    <property type="match status" value="1"/>
</dbReference>
<name>A0AAU7VWJ2_9MICO</name>
<dbReference type="Pfam" id="PF00160">
    <property type="entry name" value="Pro_isomerase"/>
    <property type="match status" value="1"/>
</dbReference>
<evidence type="ECO:0000259" key="1">
    <source>
        <dbReference type="PROSITE" id="PS50072"/>
    </source>
</evidence>
<gene>
    <name evidence="2" type="ORF">ABS642_01545</name>
</gene>
<accession>A0AAU7VWJ2</accession>
<dbReference type="GO" id="GO:0003755">
    <property type="term" value="F:peptidyl-prolyl cis-trans isomerase activity"/>
    <property type="evidence" value="ECO:0007669"/>
    <property type="project" value="UniProtKB-EC"/>
</dbReference>
<proteinExistence type="predicted"/>